<dbReference type="KEGG" id="xbc:ELE36_08630"/>
<gene>
    <name evidence="2" type="ORF">ELE36_08630</name>
</gene>
<evidence type="ECO:0000313" key="2">
    <source>
        <dbReference type="EMBL" id="QBB70427.1"/>
    </source>
</evidence>
<dbReference type="EMBL" id="CP035704">
    <property type="protein sequence ID" value="QBB70427.1"/>
    <property type="molecule type" value="Genomic_DNA"/>
</dbReference>
<evidence type="ECO:0000313" key="3">
    <source>
        <dbReference type="Proteomes" id="UP000291562"/>
    </source>
</evidence>
<dbReference type="AlphaFoldDB" id="A0A411HJ52"/>
<accession>A0A411HJ52</accession>
<sequence length="262" mass="27503">MKRVSILFGLWMTLCSSAQAVPFVFSTGNPNGQFAAGSRAPSAGFLAIDAADDFLLPLQTTLHGATFTGLLPSSASAASISEVIVEIYRVFPLDSTNPPAGHVPTRVNSPADVDFVSRDSANSSLNFTFSVVSTSFVAGNSVLNGINPFPNQTTGGEGPLSAEAGTFNVIFATPIVLASGHYFFVPKVRLSSGNFYWLSAAKPIVAPGTPFVGDQQAWIRNANLAPDWLRIGTDIVGGTPQYNLAFSISGDDDRIFGDGFGT</sequence>
<feature type="signal peptide" evidence="1">
    <location>
        <begin position="1"/>
        <end position="20"/>
    </location>
</feature>
<proteinExistence type="predicted"/>
<name>A0A411HJ52_9GAMM</name>
<evidence type="ECO:0000256" key="1">
    <source>
        <dbReference type="SAM" id="SignalP"/>
    </source>
</evidence>
<reference evidence="2 3" key="1">
    <citation type="submission" date="2019-01" db="EMBL/GenBank/DDBJ databases">
        <title>Pseudolysobacter antarctica gen. nov., sp. nov., isolated from Fildes Peninsula, Antarctica.</title>
        <authorList>
            <person name="Wei Z."/>
            <person name="Peng F."/>
        </authorList>
    </citation>
    <scope>NUCLEOTIDE SEQUENCE [LARGE SCALE GENOMIC DNA]</scope>
    <source>
        <strain evidence="2 3">AQ6-296</strain>
    </source>
</reference>
<feature type="chain" id="PRO_5019248017" evidence="1">
    <location>
        <begin position="21"/>
        <end position="262"/>
    </location>
</feature>
<protein>
    <submittedName>
        <fullName evidence="2">PEP-CTERM sorting domain-containing protein</fullName>
    </submittedName>
</protein>
<dbReference type="OrthoDB" id="7060801at2"/>
<keyword evidence="3" id="KW-1185">Reference proteome</keyword>
<dbReference type="Proteomes" id="UP000291562">
    <property type="component" value="Chromosome"/>
</dbReference>
<organism evidence="2 3">
    <name type="scientific">Pseudolysobacter antarcticus</name>
    <dbReference type="NCBI Taxonomy" id="2511995"/>
    <lineage>
        <taxon>Bacteria</taxon>
        <taxon>Pseudomonadati</taxon>
        <taxon>Pseudomonadota</taxon>
        <taxon>Gammaproteobacteria</taxon>
        <taxon>Lysobacterales</taxon>
        <taxon>Rhodanobacteraceae</taxon>
        <taxon>Pseudolysobacter</taxon>
    </lineage>
</organism>
<keyword evidence="1" id="KW-0732">Signal</keyword>
<dbReference type="RefSeq" id="WP_129832685.1">
    <property type="nucleotide sequence ID" value="NZ_CP035704.1"/>
</dbReference>